<name>A0ABW3X2D4_9HYPH</name>
<keyword evidence="14" id="KW-1185">Reference proteome</keyword>
<evidence type="ECO:0000256" key="10">
    <source>
        <dbReference type="ARBA" id="ARBA00023136"/>
    </source>
</evidence>
<dbReference type="PANTHER" id="PTHR30042">
    <property type="entry name" value="POTASSIUM-TRANSPORTING ATPASE C CHAIN"/>
    <property type="match status" value="1"/>
</dbReference>
<keyword evidence="3 11" id="KW-0633">Potassium transport</keyword>
<dbReference type="PANTHER" id="PTHR30042:SF2">
    <property type="entry name" value="POTASSIUM-TRANSPORTING ATPASE KDPC SUBUNIT"/>
    <property type="match status" value="1"/>
</dbReference>
<evidence type="ECO:0000256" key="7">
    <source>
        <dbReference type="ARBA" id="ARBA00022958"/>
    </source>
</evidence>
<evidence type="ECO:0000256" key="9">
    <source>
        <dbReference type="ARBA" id="ARBA00023065"/>
    </source>
</evidence>
<evidence type="ECO:0000256" key="2">
    <source>
        <dbReference type="ARBA" id="ARBA00022475"/>
    </source>
</evidence>
<keyword evidence="7 11" id="KW-0630">Potassium</keyword>
<keyword evidence="9 11" id="KW-0406">Ion transport</keyword>
<dbReference type="HAMAP" id="MF_00276">
    <property type="entry name" value="KdpC"/>
    <property type="match status" value="1"/>
</dbReference>
<comment type="subunit">
    <text evidence="11">The system is composed of three essential subunits: KdpA, KdpB and KdpC.</text>
</comment>
<evidence type="ECO:0000256" key="12">
    <source>
        <dbReference type="SAM" id="MobiDB-lite"/>
    </source>
</evidence>
<gene>
    <name evidence="11" type="primary">kdpC</name>
    <name evidence="13" type="ORF">ACFQ4G_16075</name>
</gene>
<keyword evidence="4 11" id="KW-0812">Transmembrane</keyword>
<protein>
    <recommendedName>
        <fullName evidence="11">Potassium-transporting ATPase KdpC subunit</fullName>
    </recommendedName>
    <alternativeName>
        <fullName evidence="11">ATP phosphohydrolase [potassium-transporting] C chain</fullName>
    </alternativeName>
    <alternativeName>
        <fullName evidence="11">Potassium-binding and translocating subunit C</fullName>
    </alternativeName>
    <alternativeName>
        <fullName evidence="11">Potassium-translocating ATPase C chain</fullName>
    </alternativeName>
</protein>
<sequence>MLTQLRPAFVLIVALTGITGLAYPLAMTGIAGLVFSSQAAGSIVLRDGKPIGSALIGQSFTSARYFQGRPSATSAADPADAAKTVPAPYNAGNSAGSNLGPTSADLATRVKADLDARQVENPELPVPVDLVTASGSGLDPDISPEAALFQVSRVATARALPEARLRALVESKIEGRLLGVLGEPRVNVLALNLALDDLGSR</sequence>
<dbReference type="PIRSF" id="PIRSF001296">
    <property type="entry name" value="K_ATPase_KdpC"/>
    <property type="match status" value="1"/>
</dbReference>
<dbReference type="EMBL" id="JBHTND010000023">
    <property type="protein sequence ID" value="MFD1303091.1"/>
    <property type="molecule type" value="Genomic_DNA"/>
</dbReference>
<keyword evidence="8 11" id="KW-1133">Transmembrane helix</keyword>
<keyword evidence="1 11" id="KW-0813">Transport</keyword>
<evidence type="ECO:0000256" key="8">
    <source>
        <dbReference type="ARBA" id="ARBA00022989"/>
    </source>
</evidence>
<feature type="region of interest" description="Disordered" evidence="12">
    <location>
        <begin position="71"/>
        <end position="102"/>
    </location>
</feature>
<dbReference type="NCBIfam" id="NF001454">
    <property type="entry name" value="PRK00315.1"/>
    <property type="match status" value="1"/>
</dbReference>
<proteinExistence type="inferred from homology"/>
<dbReference type="NCBIfam" id="TIGR00681">
    <property type="entry name" value="kdpC"/>
    <property type="match status" value="1"/>
</dbReference>
<comment type="similarity">
    <text evidence="11">Belongs to the KdpC family.</text>
</comment>
<dbReference type="Proteomes" id="UP001597176">
    <property type="component" value="Unassembled WGS sequence"/>
</dbReference>
<evidence type="ECO:0000256" key="5">
    <source>
        <dbReference type="ARBA" id="ARBA00022741"/>
    </source>
</evidence>
<dbReference type="NCBIfam" id="NF010603">
    <property type="entry name" value="PRK13999.1"/>
    <property type="match status" value="1"/>
</dbReference>
<evidence type="ECO:0000313" key="14">
    <source>
        <dbReference type="Proteomes" id="UP001597176"/>
    </source>
</evidence>
<keyword evidence="6 11" id="KW-0067">ATP-binding</keyword>
<evidence type="ECO:0000256" key="1">
    <source>
        <dbReference type="ARBA" id="ARBA00022448"/>
    </source>
</evidence>
<reference evidence="14" key="1">
    <citation type="journal article" date="2019" name="Int. J. Syst. Evol. Microbiol.">
        <title>The Global Catalogue of Microorganisms (GCM) 10K type strain sequencing project: providing services to taxonomists for standard genome sequencing and annotation.</title>
        <authorList>
            <consortium name="The Broad Institute Genomics Platform"/>
            <consortium name="The Broad Institute Genome Sequencing Center for Infectious Disease"/>
            <person name="Wu L."/>
            <person name="Ma J."/>
        </authorList>
    </citation>
    <scope>NUCLEOTIDE SEQUENCE [LARGE SCALE GENOMIC DNA]</scope>
    <source>
        <strain evidence="14">CCUG 56108</strain>
    </source>
</reference>
<evidence type="ECO:0000256" key="11">
    <source>
        <dbReference type="HAMAP-Rule" id="MF_00276"/>
    </source>
</evidence>
<feature type="compositionally biased region" description="Polar residues" evidence="12">
    <location>
        <begin position="91"/>
        <end position="101"/>
    </location>
</feature>
<evidence type="ECO:0000256" key="4">
    <source>
        <dbReference type="ARBA" id="ARBA00022692"/>
    </source>
</evidence>
<comment type="caution">
    <text evidence="13">The sequence shown here is derived from an EMBL/GenBank/DDBJ whole genome shotgun (WGS) entry which is preliminary data.</text>
</comment>
<comment type="subcellular location">
    <subcellularLocation>
        <location evidence="11">Cell membrane</location>
        <topology evidence="11">Single-pass membrane protein</topology>
    </subcellularLocation>
</comment>
<dbReference type="InterPro" id="IPR003820">
    <property type="entry name" value="KdpC"/>
</dbReference>
<keyword evidence="10 11" id="KW-0472">Membrane</keyword>
<keyword evidence="5 11" id="KW-0547">Nucleotide-binding</keyword>
<comment type="function">
    <text evidence="11">Part of the high-affinity ATP-driven potassium transport (or Kdp) system, which catalyzes the hydrolysis of ATP coupled with the electrogenic transport of potassium into the cytoplasm. This subunit acts as a catalytic chaperone that increases the ATP-binding affinity of the ATP-hydrolyzing subunit KdpB by the formation of a transient KdpB/KdpC/ATP ternary complex.</text>
</comment>
<dbReference type="RefSeq" id="WP_238207183.1">
    <property type="nucleotide sequence ID" value="NZ_JBHTND010000023.1"/>
</dbReference>
<keyword evidence="2 11" id="KW-1003">Cell membrane</keyword>
<evidence type="ECO:0000256" key="6">
    <source>
        <dbReference type="ARBA" id="ARBA00022840"/>
    </source>
</evidence>
<feature type="compositionally biased region" description="Low complexity" evidence="12">
    <location>
        <begin position="71"/>
        <end position="88"/>
    </location>
</feature>
<dbReference type="Pfam" id="PF02669">
    <property type="entry name" value="KdpC"/>
    <property type="match status" value="1"/>
</dbReference>
<evidence type="ECO:0000256" key="3">
    <source>
        <dbReference type="ARBA" id="ARBA00022538"/>
    </source>
</evidence>
<evidence type="ECO:0000313" key="13">
    <source>
        <dbReference type="EMBL" id="MFD1303091.1"/>
    </source>
</evidence>
<accession>A0ABW3X2D4</accession>
<organism evidence="13 14">
    <name type="scientific">Methylobacterium marchantiae</name>
    <dbReference type="NCBI Taxonomy" id="600331"/>
    <lineage>
        <taxon>Bacteria</taxon>
        <taxon>Pseudomonadati</taxon>
        <taxon>Pseudomonadota</taxon>
        <taxon>Alphaproteobacteria</taxon>
        <taxon>Hyphomicrobiales</taxon>
        <taxon>Methylobacteriaceae</taxon>
        <taxon>Methylobacterium</taxon>
    </lineage>
</organism>